<evidence type="ECO:0000259" key="9">
    <source>
        <dbReference type="PROSITE" id="PS50850"/>
    </source>
</evidence>
<feature type="transmembrane region" description="Helical" evidence="8">
    <location>
        <begin position="298"/>
        <end position="319"/>
    </location>
</feature>
<comment type="subcellular location">
    <subcellularLocation>
        <location evidence="1">Cell membrane</location>
        <topology evidence="1">Multi-pass membrane protein</topology>
    </subcellularLocation>
</comment>
<keyword evidence="2" id="KW-0813">Transport</keyword>
<dbReference type="Proteomes" id="UP001596056">
    <property type="component" value="Unassembled WGS sequence"/>
</dbReference>
<feature type="transmembrane region" description="Helical" evidence="8">
    <location>
        <begin position="173"/>
        <end position="198"/>
    </location>
</feature>
<dbReference type="PROSITE" id="PS50850">
    <property type="entry name" value="MFS"/>
    <property type="match status" value="1"/>
</dbReference>
<evidence type="ECO:0000256" key="3">
    <source>
        <dbReference type="ARBA" id="ARBA00022475"/>
    </source>
</evidence>
<dbReference type="Gene3D" id="1.20.1250.20">
    <property type="entry name" value="MFS general substrate transporter like domains"/>
    <property type="match status" value="1"/>
</dbReference>
<feature type="transmembrane region" description="Helical" evidence="8">
    <location>
        <begin position="26"/>
        <end position="47"/>
    </location>
</feature>
<keyword evidence="11" id="KW-1185">Reference proteome</keyword>
<dbReference type="SUPFAM" id="SSF103473">
    <property type="entry name" value="MFS general substrate transporter"/>
    <property type="match status" value="1"/>
</dbReference>
<sequence>MTATPDTTSAAPSSALAPFRHPLFRAVWLASMVSNFGGLIQSVGASWMMTSIAPSADMVALVQTSVTLPIMLLSLLAGAIADSHDRRKVLLVAQGFMLTVSVLLTLAAWMGLLTPWLLLLFTFLIGCGSALNAPAWQASVGDMVPRPDLPAAVALNSMGFNIARGVGPALGGLIVAAAGAAAAFAVNAVSYVALLVVLARWRPDRPTSTLPRETLGAAMLAGLRYVAMSPRTLAVLARSLAFGTGASAITALMPLIARELVGGGPLTYGLLLGAFGVGAVGGALTSTGLRARLSTETLVRLSCLAFAAAAAVTALNLGMAVTVPALLLAGAGWVLTLSSFNVSVQMATPRWVVARALSLYQMTAFGGMALGSWLWGTIAENRSLEAALLVAAGVLLACAALGLLLPLPEVGGRDLAPLRQWDAPATALPVEGRTGPVVIAVGWRIAESDAPAFLAAMAERRRVRRRDGAHNWTLLRDLADPELWVERYHAPTWNDYVRLNNRLTRDDASLIDTLRALHRGPWPPEVRRMIEREARPTPEDAPHDDARALAAPRTDPLPLS</sequence>
<dbReference type="PANTHER" id="PTHR23513">
    <property type="entry name" value="INTEGRAL MEMBRANE EFFLUX PROTEIN-RELATED"/>
    <property type="match status" value="1"/>
</dbReference>
<evidence type="ECO:0000313" key="10">
    <source>
        <dbReference type="EMBL" id="MFC5568076.1"/>
    </source>
</evidence>
<gene>
    <name evidence="10" type="ORF">ACFPOC_16825</name>
</gene>
<keyword evidence="4 8" id="KW-0812">Transmembrane</keyword>
<feature type="domain" description="Major facilitator superfamily (MFS) profile" evidence="9">
    <location>
        <begin position="23"/>
        <end position="411"/>
    </location>
</feature>
<dbReference type="EMBL" id="JBHSNA010000025">
    <property type="protein sequence ID" value="MFC5568076.1"/>
    <property type="molecule type" value="Genomic_DNA"/>
</dbReference>
<keyword evidence="6 8" id="KW-0472">Membrane</keyword>
<dbReference type="CDD" id="cd06173">
    <property type="entry name" value="MFS_MefA_like"/>
    <property type="match status" value="1"/>
</dbReference>
<evidence type="ECO:0000256" key="6">
    <source>
        <dbReference type="ARBA" id="ARBA00023136"/>
    </source>
</evidence>
<protein>
    <submittedName>
        <fullName evidence="10">MFS transporter</fullName>
    </submittedName>
</protein>
<evidence type="ECO:0000256" key="5">
    <source>
        <dbReference type="ARBA" id="ARBA00022989"/>
    </source>
</evidence>
<feature type="region of interest" description="Disordered" evidence="7">
    <location>
        <begin position="531"/>
        <end position="560"/>
    </location>
</feature>
<dbReference type="RefSeq" id="WP_209842963.1">
    <property type="nucleotide sequence ID" value="NZ_JAGGJP010000021.1"/>
</dbReference>
<name>A0ABW0SHD7_9RHOB</name>
<dbReference type="Pfam" id="PF05977">
    <property type="entry name" value="MFS_3"/>
    <property type="match status" value="1"/>
</dbReference>
<evidence type="ECO:0000256" key="4">
    <source>
        <dbReference type="ARBA" id="ARBA00022692"/>
    </source>
</evidence>
<evidence type="ECO:0000256" key="7">
    <source>
        <dbReference type="SAM" id="MobiDB-lite"/>
    </source>
</evidence>
<dbReference type="PANTHER" id="PTHR23513:SF11">
    <property type="entry name" value="STAPHYLOFERRIN A TRANSPORTER"/>
    <property type="match status" value="1"/>
</dbReference>
<feature type="transmembrane region" description="Helical" evidence="8">
    <location>
        <begin position="356"/>
        <end position="375"/>
    </location>
</feature>
<accession>A0ABW0SHD7</accession>
<keyword evidence="3" id="KW-1003">Cell membrane</keyword>
<evidence type="ECO:0000256" key="8">
    <source>
        <dbReference type="SAM" id="Phobius"/>
    </source>
</evidence>
<feature type="transmembrane region" description="Helical" evidence="8">
    <location>
        <begin position="116"/>
        <end position="136"/>
    </location>
</feature>
<feature type="transmembrane region" description="Helical" evidence="8">
    <location>
        <begin position="89"/>
        <end position="110"/>
    </location>
</feature>
<evidence type="ECO:0000256" key="2">
    <source>
        <dbReference type="ARBA" id="ARBA00022448"/>
    </source>
</evidence>
<comment type="caution">
    <text evidence="10">The sequence shown here is derived from an EMBL/GenBank/DDBJ whole genome shotgun (WGS) entry which is preliminary data.</text>
</comment>
<feature type="transmembrane region" description="Helical" evidence="8">
    <location>
        <begin position="268"/>
        <end position="286"/>
    </location>
</feature>
<proteinExistence type="predicted"/>
<feature type="compositionally biased region" description="Basic and acidic residues" evidence="7">
    <location>
        <begin position="531"/>
        <end position="547"/>
    </location>
</feature>
<dbReference type="InterPro" id="IPR010290">
    <property type="entry name" value="TM_effector"/>
</dbReference>
<feature type="transmembrane region" description="Helical" evidence="8">
    <location>
        <begin position="59"/>
        <end position="77"/>
    </location>
</feature>
<feature type="transmembrane region" description="Helical" evidence="8">
    <location>
        <begin position="233"/>
        <end position="256"/>
    </location>
</feature>
<dbReference type="InterPro" id="IPR020846">
    <property type="entry name" value="MFS_dom"/>
</dbReference>
<feature type="transmembrane region" description="Helical" evidence="8">
    <location>
        <begin position="387"/>
        <end position="407"/>
    </location>
</feature>
<evidence type="ECO:0000313" key="11">
    <source>
        <dbReference type="Proteomes" id="UP001596056"/>
    </source>
</evidence>
<evidence type="ECO:0000256" key="1">
    <source>
        <dbReference type="ARBA" id="ARBA00004651"/>
    </source>
</evidence>
<keyword evidence="5 8" id="KW-1133">Transmembrane helix</keyword>
<organism evidence="10 11">
    <name type="scientific">Rubellimicrobium aerolatum</name>
    <dbReference type="NCBI Taxonomy" id="490979"/>
    <lineage>
        <taxon>Bacteria</taxon>
        <taxon>Pseudomonadati</taxon>
        <taxon>Pseudomonadota</taxon>
        <taxon>Alphaproteobacteria</taxon>
        <taxon>Rhodobacterales</taxon>
        <taxon>Roseobacteraceae</taxon>
        <taxon>Rubellimicrobium</taxon>
    </lineage>
</organism>
<dbReference type="InterPro" id="IPR036259">
    <property type="entry name" value="MFS_trans_sf"/>
</dbReference>
<reference evidence="11" key="1">
    <citation type="journal article" date="2019" name="Int. J. Syst. Evol. Microbiol.">
        <title>The Global Catalogue of Microorganisms (GCM) 10K type strain sequencing project: providing services to taxonomists for standard genome sequencing and annotation.</title>
        <authorList>
            <consortium name="The Broad Institute Genomics Platform"/>
            <consortium name="The Broad Institute Genome Sequencing Center for Infectious Disease"/>
            <person name="Wu L."/>
            <person name="Ma J."/>
        </authorList>
    </citation>
    <scope>NUCLEOTIDE SEQUENCE [LARGE SCALE GENOMIC DNA]</scope>
    <source>
        <strain evidence="11">KACC 11588</strain>
    </source>
</reference>